<evidence type="ECO:0000259" key="2">
    <source>
        <dbReference type="PROSITE" id="PS50234"/>
    </source>
</evidence>
<dbReference type="InterPro" id="IPR036465">
    <property type="entry name" value="vWFA_dom_sf"/>
</dbReference>
<dbReference type="OrthoDB" id="243470at2"/>
<name>A0A5C6FHS7_9PLAN</name>
<dbReference type="Gene3D" id="3.40.50.410">
    <property type="entry name" value="von Willebrand factor, type A domain"/>
    <property type="match status" value="1"/>
</dbReference>
<feature type="domain" description="VWFA" evidence="2">
    <location>
        <begin position="116"/>
        <end position="313"/>
    </location>
</feature>
<evidence type="ECO:0000256" key="1">
    <source>
        <dbReference type="SAM" id="Coils"/>
    </source>
</evidence>
<comment type="caution">
    <text evidence="3">The sequence shown here is derived from an EMBL/GenBank/DDBJ whole genome shotgun (WGS) entry which is preliminary data.</text>
</comment>
<dbReference type="SUPFAM" id="SSF53300">
    <property type="entry name" value="vWA-like"/>
    <property type="match status" value="1"/>
</dbReference>
<dbReference type="PROSITE" id="PS50234">
    <property type="entry name" value="VWFA"/>
    <property type="match status" value="1"/>
</dbReference>
<accession>A0A5C6FHS7</accession>
<dbReference type="CDD" id="cd00198">
    <property type="entry name" value="vWFA"/>
    <property type="match status" value="1"/>
</dbReference>
<organism evidence="3 4">
    <name type="scientific">Crateriforma conspicua</name>
    <dbReference type="NCBI Taxonomy" id="2527996"/>
    <lineage>
        <taxon>Bacteria</taxon>
        <taxon>Pseudomonadati</taxon>
        <taxon>Planctomycetota</taxon>
        <taxon>Planctomycetia</taxon>
        <taxon>Planctomycetales</taxon>
        <taxon>Planctomycetaceae</taxon>
        <taxon>Crateriforma</taxon>
    </lineage>
</organism>
<sequence>MKRRRNRGPLWTMMTDVGFQLIAVLLVLVTNFKSEANSAKLAAVELQEDNDGLWEENHGLKGQLEDTEEELENYAENGKRQQGIINRLTKDLGVLGEQLGEKTEELNKLRPGGPVDIVMIADCSDTMTPHHERLKKAQLSLFQWAPRLSSRCRVGVLGVRDGVVYRYPLTTINPPWKDGGKSQSQLIDFMTGVKTSPSLVNHAPAFDEALAMLPDSHRATRKQVIILLGDIGPSELDGSGYVFSAREMSVAKDVASRVRRWAEKGSRSVGSIYVGPDQQTSIDRKWFQSLAYPSGQNFATDSTELFNVIFKAIEQK</sequence>
<dbReference type="Proteomes" id="UP000316476">
    <property type="component" value="Unassembled WGS sequence"/>
</dbReference>
<evidence type="ECO:0000313" key="3">
    <source>
        <dbReference type="EMBL" id="TWU59591.1"/>
    </source>
</evidence>
<dbReference type="InterPro" id="IPR002035">
    <property type="entry name" value="VWF_A"/>
</dbReference>
<keyword evidence="1" id="KW-0175">Coiled coil</keyword>
<feature type="coiled-coil region" evidence="1">
    <location>
        <begin position="57"/>
        <end position="84"/>
    </location>
</feature>
<proteinExistence type="predicted"/>
<dbReference type="EMBL" id="SJPZ01000005">
    <property type="protein sequence ID" value="TWU59591.1"/>
    <property type="molecule type" value="Genomic_DNA"/>
</dbReference>
<evidence type="ECO:0000313" key="4">
    <source>
        <dbReference type="Proteomes" id="UP000316476"/>
    </source>
</evidence>
<gene>
    <name evidence="3" type="ORF">V7x_55010</name>
</gene>
<reference evidence="3 4" key="1">
    <citation type="submission" date="2019-02" db="EMBL/GenBank/DDBJ databases">
        <title>Deep-cultivation of Planctomycetes and their phenomic and genomic characterization uncovers novel biology.</title>
        <authorList>
            <person name="Wiegand S."/>
            <person name="Jogler M."/>
            <person name="Boedeker C."/>
            <person name="Pinto D."/>
            <person name="Vollmers J."/>
            <person name="Rivas-Marin E."/>
            <person name="Kohn T."/>
            <person name="Peeters S.H."/>
            <person name="Heuer A."/>
            <person name="Rast P."/>
            <person name="Oberbeckmann S."/>
            <person name="Bunk B."/>
            <person name="Jeske O."/>
            <person name="Meyerdierks A."/>
            <person name="Storesund J.E."/>
            <person name="Kallscheuer N."/>
            <person name="Luecker S."/>
            <person name="Lage O.M."/>
            <person name="Pohl T."/>
            <person name="Merkel B.J."/>
            <person name="Hornburger P."/>
            <person name="Mueller R.-W."/>
            <person name="Bruemmer F."/>
            <person name="Labrenz M."/>
            <person name="Spormann A.M."/>
            <person name="Op Den Camp H."/>
            <person name="Overmann J."/>
            <person name="Amann R."/>
            <person name="Jetten M.S.M."/>
            <person name="Mascher T."/>
            <person name="Medema M.H."/>
            <person name="Devos D.P."/>
            <person name="Kaster A.-K."/>
            <person name="Ovreas L."/>
            <person name="Rohde M."/>
            <person name="Galperin M.Y."/>
            <person name="Jogler C."/>
        </authorList>
    </citation>
    <scope>NUCLEOTIDE SEQUENCE [LARGE SCALE GENOMIC DNA]</scope>
    <source>
        <strain evidence="3 4">V7</strain>
    </source>
</reference>
<dbReference type="RefSeq" id="WP_146416516.1">
    <property type="nucleotide sequence ID" value="NZ_SJPZ01000005.1"/>
</dbReference>
<dbReference type="AlphaFoldDB" id="A0A5C6FHS7"/>
<protein>
    <recommendedName>
        <fullName evidence="2">VWFA domain-containing protein</fullName>
    </recommendedName>
</protein>